<feature type="region of interest" description="Disordered" evidence="1">
    <location>
        <begin position="159"/>
        <end position="187"/>
    </location>
</feature>
<evidence type="ECO:0000313" key="2">
    <source>
        <dbReference type="EMBL" id="KAK3337480.1"/>
    </source>
</evidence>
<gene>
    <name evidence="2" type="ORF">B0T19DRAFT_412743</name>
</gene>
<proteinExistence type="predicted"/>
<dbReference type="Proteomes" id="UP001286456">
    <property type="component" value="Unassembled WGS sequence"/>
</dbReference>
<evidence type="ECO:0000313" key="3">
    <source>
        <dbReference type="Proteomes" id="UP001286456"/>
    </source>
</evidence>
<name>A0AAE0J6L2_9PEZI</name>
<feature type="compositionally biased region" description="Basic and acidic residues" evidence="1">
    <location>
        <begin position="178"/>
        <end position="187"/>
    </location>
</feature>
<accession>A0AAE0J6L2</accession>
<dbReference type="EMBL" id="JAUEPO010000001">
    <property type="protein sequence ID" value="KAK3337480.1"/>
    <property type="molecule type" value="Genomic_DNA"/>
</dbReference>
<sequence length="229" mass="25562">MQCVSPLPARTPAVSGPISLFVHESKTPLNNQLPRIVLTGHKGPIPPYILHDDSESYPHRRPGAMLIKSSALQRTGSVKSVCELRKQQELGEGISPAGTNPSTPCFASGDASQPYFTHVSTSAVPKLRVGEEESGLSLPRFSTLNETSTHTQPNLHPLVCSSPLSPFPPNRGATQSLRMEKKKEEKKRDEHVRYLTLRSTHMYNRYWQDPWISRYQVKLEISRPSQEVS</sequence>
<protein>
    <submittedName>
        <fullName evidence="2">Uncharacterized protein</fullName>
    </submittedName>
</protein>
<reference evidence="2" key="1">
    <citation type="journal article" date="2023" name="Mol. Phylogenet. Evol.">
        <title>Genome-scale phylogeny and comparative genomics of the fungal order Sordariales.</title>
        <authorList>
            <person name="Hensen N."/>
            <person name="Bonometti L."/>
            <person name="Westerberg I."/>
            <person name="Brannstrom I.O."/>
            <person name="Guillou S."/>
            <person name="Cros-Aarteil S."/>
            <person name="Calhoun S."/>
            <person name="Haridas S."/>
            <person name="Kuo A."/>
            <person name="Mondo S."/>
            <person name="Pangilinan J."/>
            <person name="Riley R."/>
            <person name="LaButti K."/>
            <person name="Andreopoulos B."/>
            <person name="Lipzen A."/>
            <person name="Chen C."/>
            <person name="Yan M."/>
            <person name="Daum C."/>
            <person name="Ng V."/>
            <person name="Clum A."/>
            <person name="Steindorff A."/>
            <person name="Ohm R.A."/>
            <person name="Martin F."/>
            <person name="Silar P."/>
            <person name="Natvig D.O."/>
            <person name="Lalanne C."/>
            <person name="Gautier V."/>
            <person name="Ament-Velasquez S.L."/>
            <person name="Kruys A."/>
            <person name="Hutchinson M.I."/>
            <person name="Powell A.J."/>
            <person name="Barry K."/>
            <person name="Miller A.N."/>
            <person name="Grigoriev I.V."/>
            <person name="Debuchy R."/>
            <person name="Gladieux P."/>
            <person name="Hiltunen Thoren M."/>
            <person name="Johannesson H."/>
        </authorList>
    </citation>
    <scope>NUCLEOTIDE SEQUENCE</scope>
    <source>
        <strain evidence="2">SMH4131-1</strain>
    </source>
</reference>
<organism evidence="2 3">
    <name type="scientific">Cercophora scortea</name>
    <dbReference type="NCBI Taxonomy" id="314031"/>
    <lineage>
        <taxon>Eukaryota</taxon>
        <taxon>Fungi</taxon>
        <taxon>Dikarya</taxon>
        <taxon>Ascomycota</taxon>
        <taxon>Pezizomycotina</taxon>
        <taxon>Sordariomycetes</taxon>
        <taxon>Sordariomycetidae</taxon>
        <taxon>Sordariales</taxon>
        <taxon>Lasiosphaeriaceae</taxon>
        <taxon>Cercophora</taxon>
    </lineage>
</organism>
<dbReference type="AlphaFoldDB" id="A0AAE0J6L2"/>
<comment type="caution">
    <text evidence="2">The sequence shown here is derived from an EMBL/GenBank/DDBJ whole genome shotgun (WGS) entry which is preliminary data.</text>
</comment>
<evidence type="ECO:0000256" key="1">
    <source>
        <dbReference type="SAM" id="MobiDB-lite"/>
    </source>
</evidence>
<keyword evidence="3" id="KW-1185">Reference proteome</keyword>
<reference evidence="2" key="2">
    <citation type="submission" date="2023-06" db="EMBL/GenBank/DDBJ databases">
        <authorList>
            <consortium name="Lawrence Berkeley National Laboratory"/>
            <person name="Haridas S."/>
            <person name="Hensen N."/>
            <person name="Bonometti L."/>
            <person name="Westerberg I."/>
            <person name="Brannstrom I.O."/>
            <person name="Guillou S."/>
            <person name="Cros-Aarteil S."/>
            <person name="Calhoun S."/>
            <person name="Kuo A."/>
            <person name="Mondo S."/>
            <person name="Pangilinan J."/>
            <person name="Riley R."/>
            <person name="Labutti K."/>
            <person name="Andreopoulos B."/>
            <person name="Lipzen A."/>
            <person name="Chen C."/>
            <person name="Yanf M."/>
            <person name="Daum C."/>
            <person name="Ng V."/>
            <person name="Clum A."/>
            <person name="Steindorff A."/>
            <person name="Ohm R."/>
            <person name="Martin F."/>
            <person name="Silar P."/>
            <person name="Natvig D."/>
            <person name="Lalanne C."/>
            <person name="Gautier V."/>
            <person name="Ament-Velasquez S.L."/>
            <person name="Kruys A."/>
            <person name="Hutchinson M.I."/>
            <person name="Powell A.J."/>
            <person name="Barry K."/>
            <person name="Miller A.N."/>
            <person name="Grigoriev I.V."/>
            <person name="Debuchy R."/>
            <person name="Gladieux P."/>
            <person name="Thoren M.H."/>
            <person name="Johannesson H."/>
        </authorList>
    </citation>
    <scope>NUCLEOTIDE SEQUENCE</scope>
    <source>
        <strain evidence="2">SMH4131-1</strain>
    </source>
</reference>